<proteinExistence type="predicted"/>
<dbReference type="InterPro" id="IPR029058">
    <property type="entry name" value="AB_hydrolase_fold"/>
</dbReference>
<evidence type="ECO:0000313" key="4">
    <source>
        <dbReference type="Proteomes" id="UP000799757"/>
    </source>
</evidence>
<sequence length="316" mass="34986">MEKIPESLCQRMPQDLLQYVLKQKTMTNIPVSEKDPADVATEVISAGPFEMKAFFPSSTSGNTVVFMHLPGGICKRGINRDQGWCSNMANDSGSIYVSVDYPSALEASFRQILTDCQYAYELIRRLCEGPWKATWNTHPARIVLSGSSIGATLAISIAAIVARNGAPAFGLIGIVPLIATDPVLANDPWGENESTLGLTPDRLLAQLKTTFDGEQPGCRDHWHSNPDRMPDQVVIALPKTTMILAKLDILYKSQEQFVRRLLGQGVEVDWIEVAGLHYVKDMDTVTDAGRAVRRYIKNTSIEYTEYAEMWASCGRQ</sequence>
<name>A0A6A6WZS5_9PLEO</name>
<evidence type="ECO:0000256" key="1">
    <source>
        <dbReference type="ARBA" id="ARBA00022801"/>
    </source>
</evidence>
<dbReference type="EMBL" id="MU002138">
    <property type="protein sequence ID" value="KAF2789424.1"/>
    <property type="molecule type" value="Genomic_DNA"/>
</dbReference>
<protein>
    <submittedName>
        <fullName evidence="3">Alpha/beta-hydrolase</fullName>
    </submittedName>
</protein>
<dbReference type="AlphaFoldDB" id="A0A6A6WZS5"/>
<dbReference type="PANTHER" id="PTHR48081:SF8">
    <property type="entry name" value="ALPHA_BETA HYDROLASE FOLD-3 DOMAIN-CONTAINING PROTEIN-RELATED"/>
    <property type="match status" value="1"/>
</dbReference>
<gene>
    <name evidence="3" type="ORF">K505DRAFT_94895</name>
</gene>
<evidence type="ECO:0000313" key="3">
    <source>
        <dbReference type="EMBL" id="KAF2789424.1"/>
    </source>
</evidence>
<dbReference type="Pfam" id="PF07859">
    <property type="entry name" value="Abhydrolase_3"/>
    <property type="match status" value="1"/>
</dbReference>
<dbReference type="SUPFAM" id="SSF53474">
    <property type="entry name" value="alpha/beta-Hydrolases"/>
    <property type="match status" value="1"/>
</dbReference>
<dbReference type="PANTHER" id="PTHR48081">
    <property type="entry name" value="AB HYDROLASE SUPERFAMILY PROTEIN C4A8.06C"/>
    <property type="match status" value="1"/>
</dbReference>
<dbReference type="InterPro" id="IPR050300">
    <property type="entry name" value="GDXG_lipolytic_enzyme"/>
</dbReference>
<dbReference type="Gene3D" id="3.40.50.1820">
    <property type="entry name" value="alpha/beta hydrolase"/>
    <property type="match status" value="1"/>
</dbReference>
<organism evidence="3 4">
    <name type="scientific">Melanomma pulvis-pyrius CBS 109.77</name>
    <dbReference type="NCBI Taxonomy" id="1314802"/>
    <lineage>
        <taxon>Eukaryota</taxon>
        <taxon>Fungi</taxon>
        <taxon>Dikarya</taxon>
        <taxon>Ascomycota</taxon>
        <taxon>Pezizomycotina</taxon>
        <taxon>Dothideomycetes</taxon>
        <taxon>Pleosporomycetidae</taxon>
        <taxon>Pleosporales</taxon>
        <taxon>Melanommataceae</taxon>
        <taxon>Melanomma</taxon>
    </lineage>
</organism>
<keyword evidence="4" id="KW-1185">Reference proteome</keyword>
<accession>A0A6A6WZS5</accession>
<dbReference type="GO" id="GO:0016787">
    <property type="term" value="F:hydrolase activity"/>
    <property type="evidence" value="ECO:0007669"/>
    <property type="project" value="UniProtKB-KW"/>
</dbReference>
<dbReference type="OrthoDB" id="408631at2759"/>
<dbReference type="Proteomes" id="UP000799757">
    <property type="component" value="Unassembled WGS sequence"/>
</dbReference>
<reference evidence="3" key="1">
    <citation type="journal article" date="2020" name="Stud. Mycol.">
        <title>101 Dothideomycetes genomes: a test case for predicting lifestyles and emergence of pathogens.</title>
        <authorList>
            <person name="Haridas S."/>
            <person name="Albert R."/>
            <person name="Binder M."/>
            <person name="Bloem J."/>
            <person name="Labutti K."/>
            <person name="Salamov A."/>
            <person name="Andreopoulos B."/>
            <person name="Baker S."/>
            <person name="Barry K."/>
            <person name="Bills G."/>
            <person name="Bluhm B."/>
            <person name="Cannon C."/>
            <person name="Castanera R."/>
            <person name="Culley D."/>
            <person name="Daum C."/>
            <person name="Ezra D."/>
            <person name="Gonzalez J."/>
            <person name="Henrissat B."/>
            <person name="Kuo A."/>
            <person name="Liang C."/>
            <person name="Lipzen A."/>
            <person name="Lutzoni F."/>
            <person name="Magnuson J."/>
            <person name="Mondo S."/>
            <person name="Nolan M."/>
            <person name="Ohm R."/>
            <person name="Pangilinan J."/>
            <person name="Park H.-J."/>
            <person name="Ramirez L."/>
            <person name="Alfaro M."/>
            <person name="Sun H."/>
            <person name="Tritt A."/>
            <person name="Yoshinaga Y."/>
            <person name="Zwiers L.-H."/>
            <person name="Turgeon B."/>
            <person name="Goodwin S."/>
            <person name="Spatafora J."/>
            <person name="Crous P."/>
            <person name="Grigoriev I."/>
        </authorList>
    </citation>
    <scope>NUCLEOTIDE SEQUENCE</scope>
    <source>
        <strain evidence="3">CBS 109.77</strain>
    </source>
</reference>
<evidence type="ECO:0000259" key="2">
    <source>
        <dbReference type="Pfam" id="PF07859"/>
    </source>
</evidence>
<keyword evidence="1 3" id="KW-0378">Hydrolase</keyword>
<dbReference type="InterPro" id="IPR013094">
    <property type="entry name" value="AB_hydrolase_3"/>
</dbReference>
<feature type="domain" description="Alpha/beta hydrolase fold-3" evidence="2">
    <location>
        <begin position="65"/>
        <end position="276"/>
    </location>
</feature>